<keyword evidence="3" id="KW-1185">Reference proteome</keyword>
<comment type="caution">
    <text evidence="2">The sequence shown here is derived from an EMBL/GenBank/DDBJ whole genome shotgun (WGS) entry which is preliminary data.</text>
</comment>
<feature type="region of interest" description="Disordered" evidence="1">
    <location>
        <begin position="53"/>
        <end position="98"/>
    </location>
</feature>
<evidence type="ECO:0000313" key="2">
    <source>
        <dbReference type="EMBL" id="CAL0332659.1"/>
    </source>
</evidence>
<dbReference type="Proteomes" id="UP001497480">
    <property type="component" value="Unassembled WGS sequence"/>
</dbReference>
<protein>
    <submittedName>
        <fullName evidence="2">Uncharacterized protein</fullName>
    </submittedName>
</protein>
<accession>A0AAV1YF61</accession>
<organism evidence="2 3">
    <name type="scientific">Lupinus luteus</name>
    <name type="common">European yellow lupine</name>
    <dbReference type="NCBI Taxonomy" id="3873"/>
    <lineage>
        <taxon>Eukaryota</taxon>
        <taxon>Viridiplantae</taxon>
        <taxon>Streptophyta</taxon>
        <taxon>Embryophyta</taxon>
        <taxon>Tracheophyta</taxon>
        <taxon>Spermatophyta</taxon>
        <taxon>Magnoliopsida</taxon>
        <taxon>eudicotyledons</taxon>
        <taxon>Gunneridae</taxon>
        <taxon>Pentapetalae</taxon>
        <taxon>rosids</taxon>
        <taxon>fabids</taxon>
        <taxon>Fabales</taxon>
        <taxon>Fabaceae</taxon>
        <taxon>Papilionoideae</taxon>
        <taxon>50 kb inversion clade</taxon>
        <taxon>genistoids sensu lato</taxon>
        <taxon>core genistoids</taxon>
        <taxon>Genisteae</taxon>
        <taxon>Lupinus</taxon>
    </lineage>
</organism>
<name>A0AAV1YF61_LUPLU</name>
<sequence>MAVYIMHKPFGYELRRIPSPVPLRYISSTTPLDSQSGSSRARRCRVEPSWCAPRVSASRSAGGAPVTPDGRSGSPFATVREVQKVTPGPSSHRARGQT</sequence>
<proteinExistence type="predicted"/>
<evidence type="ECO:0000256" key="1">
    <source>
        <dbReference type="SAM" id="MobiDB-lite"/>
    </source>
</evidence>
<evidence type="ECO:0000313" key="3">
    <source>
        <dbReference type="Proteomes" id="UP001497480"/>
    </source>
</evidence>
<reference evidence="2 3" key="1">
    <citation type="submission" date="2024-03" db="EMBL/GenBank/DDBJ databases">
        <authorList>
            <person name="Martinez-Hernandez J."/>
        </authorList>
    </citation>
    <scope>NUCLEOTIDE SEQUENCE [LARGE SCALE GENOMIC DNA]</scope>
</reference>
<dbReference type="EMBL" id="CAXHTB010000024">
    <property type="protein sequence ID" value="CAL0332659.1"/>
    <property type="molecule type" value="Genomic_DNA"/>
</dbReference>
<gene>
    <name evidence="2" type="ORF">LLUT_LOCUS33719</name>
</gene>
<dbReference type="AlphaFoldDB" id="A0AAV1YF61"/>